<dbReference type="AlphaFoldDB" id="A0A9D1HDN6"/>
<protein>
    <submittedName>
        <fullName evidence="2">Sigma-E processing peptidase SpoIIGA</fullName>
    </submittedName>
</protein>
<feature type="transmembrane region" description="Helical" evidence="1">
    <location>
        <begin position="94"/>
        <end position="114"/>
    </location>
</feature>
<dbReference type="GO" id="GO:0030436">
    <property type="term" value="P:asexual sporulation"/>
    <property type="evidence" value="ECO:0007669"/>
    <property type="project" value="InterPro"/>
</dbReference>
<accession>A0A9D1HDN6</accession>
<feature type="transmembrane region" description="Helical" evidence="1">
    <location>
        <begin position="44"/>
        <end position="62"/>
    </location>
</feature>
<comment type="caution">
    <text evidence="2">The sequence shown here is derived from an EMBL/GenBank/DDBJ whole genome shotgun (WGS) entry which is preliminary data.</text>
</comment>
<dbReference type="InterPro" id="IPR005081">
    <property type="entry name" value="SpoIIGA"/>
</dbReference>
<dbReference type="Pfam" id="PF03419">
    <property type="entry name" value="Peptidase_U4"/>
    <property type="match status" value="1"/>
</dbReference>
<reference evidence="2" key="1">
    <citation type="submission" date="2020-10" db="EMBL/GenBank/DDBJ databases">
        <authorList>
            <person name="Gilroy R."/>
        </authorList>
    </citation>
    <scope>NUCLEOTIDE SEQUENCE</scope>
    <source>
        <strain evidence="2">CHK176-22527</strain>
    </source>
</reference>
<keyword evidence="1" id="KW-0472">Membrane</keyword>
<feature type="transmembrane region" description="Helical" evidence="1">
    <location>
        <begin position="12"/>
        <end position="32"/>
    </location>
</feature>
<dbReference type="GO" id="GO:0004190">
    <property type="term" value="F:aspartic-type endopeptidase activity"/>
    <property type="evidence" value="ECO:0007669"/>
    <property type="project" value="InterPro"/>
</dbReference>
<feature type="transmembrane region" description="Helical" evidence="1">
    <location>
        <begin position="68"/>
        <end position="85"/>
    </location>
</feature>
<feature type="transmembrane region" description="Helical" evidence="1">
    <location>
        <begin position="134"/>
        <end position="151"/>
    </location>
</feature>
<organism evidence="2 3">
    <name type="scientific">Candidatus Allocopromorpha excrementavium</name>
    <dbReference type="NCBI Taxonomy" id="2840741"/>
    <lineage>
        <taxon>Bacteria</taxon>
        <taxon>Bacillati</taxon>
        <taxon>Bacillota</taxon>
        <taxon>Clostridia</taxon>
        <taxon>Eubacteriales</taxon>
        <taxon>Eubacteriaceae</taxon>
        <taxon>Eubacteriaceae incertae sedis</taxon>
        <taxon>Candidatus Allocopromorpha</taxon>
    </lineage>
</organism>
<gene>
    <name evidence="2" type="ORF">IAD12_07695</name>
</gene>
<dbReference type="EMBL" id="DVLX01000092">
    <property type="protein sequence ID" value="HIU00122.1"/>
    <property type="molecule type" value="Genomic_DNA"/>
</dbReference>
<name>A0A9D1HDN6_9FIRM</name>
<keyword evidence="1" id="KW-1133">Transmembrane helix</keyword>
<dbReference type="Proteomes" id="UP000824159">
    <property type="component" value="Unassembled WGS sequence"/>
</dbReference>
<evidence type="ECO:0000313" key="2">
    <source>
        <dbReference type="EMBL" id="HIU00122.1"/>
    </source>
</evidence>
<dbReference type="GO" id="GO:0006508">
    <property type="term" value="P:proteolysis"/>
    <property type="evidence" value="ECO:0007669"/>
    <property type="project" value="InterPro"/>
</dbReference>
<evidence type="ECO:0000256" key="1">
    <source>
        <dbReference type="SAM" id="Phobius"/>
    </source>
</evidence>
<proteinExistence type="predicted"/>
<sequence length="284" mass="31123">MNVYGEILFAENAVMGGVILYITALISEKLFGSRGYVFSGKGKIKIALGSVMCGAFSFVIFIPAVMELAAAAEAGFAFFVCFLVLGKNILWKKVIVFILVTYSMGGITMALLLITKNSGMYTMTGIYTGDMKAGMLALFTGISLFAAKKTVEAVSRRKFYREHVFDAVIHIENMVFDVKAFLDTGNSLKEPVRGLSVAVASDELWKRLETSGAVKLERICVIPYETVKSRGILEAVRIDYMMLNGRKCSRCAVAKGDGDFKVTDRMETGIECGLLLSRDMICSM</sequence>
<evidence type="ECO:0000313" key="3">
    <source>
        <dbReference type="Proteomes" id="UP000824159"/>
    </source>
</evidence>
<keyword evidence="1" id="KW-0812">Transmembrane</keyword>
<reference evidence="2" key="2">
    <citation type="journal article" date="2021" name="PeerJ">
        <title>Extensive microbial diversity within the chicken gut microbiome revealed by metagenomics and culture.</title>
        <authorList>
            <person name="Gilroy R."/>
            <person name="Ravi A."/>
            <person name="Getino M."/>
            <person name="Pursley I."/>
            <person name="Horton D.L."/>
            <person name="Alikhan N.F."/>
            <person name="Baker D."/>
            <person name="Gharbi K."/>
            <person name="Hall N."/>
            <person name="Watson M."/>
            <person name="Adriaenssens E.M."/>
            <person name="Foster-Nyarko E."/>
            <person name="Jarju S."/>
            <person name="Secka A."/>
            <person name="Antonio M."/>
            <person name="Oren A."/>
            <person name="Chaudhuri R.R."/>
            <person name="La Ragione R."/>
            <person name="Hildebrand F."/>
            <person name="Pallen M.J."/>
        </authorList>
    </citation>
    <scope>NUCLEOTIDE SEQUENCE</scope>
    <source>
        <strain evidence="2">CHK176-22527</strain>
    </source>
</reference>